<feature type="transmembrane region" description="Helical" evidence="1">
    <location>
        <begin position="160"/>
        <end position="185"/>
    </location>
</feature>
<keyword evidence="1" id="KW-0472">Membrane</keyword>
<keyword evidence="1" id="KW-1133">Transmembrane helix</keyword>
<reference evidence="3" key="1">
    <citation type="submission" date="2013-03" db="EMBL/GenBank/DDBJ databases">
        <title>Genome sequence of Chthonomonas calidirosea, the first sequenced genome from the Armatimonadetes phylum (formally candidate division OP10).</title>
        <authorList>
            <person name="Lee K.C.Y."/>
            <person name="Morgan X.C."/>
            <person name="Dunfield P.F."/>
            <person name="Tamas I."/>
            <person name="Houghton K.M."/>
            <person name="Vyssotski M."/>
            <person name="Ryan J.L.J."/>
            <person name="Lagutin K."/>
            <person name="McDonald I.R."/>
            <person name="Stott M.B."/>
        </authorList>
    </citation>
    <scope>NUCLEOTIDE SEQUENCE [LARGE SCALE GENOMIC DNA]</scope>
    <source>
        <strain evidence="3">DSM 23976 / ICMP 18418 / T49</strain>
    </source>
</reference>
<protein>
    <recommendedName>
        <fullName evidence="4">Glycosyltransferase RgtA/B/C/D-like domain-containing protein</fullName>
    </recommendedName>
</protein>
<dbReference type="eggNOG" id="ENOG5033ENC">
    <property type="taxonomic scope" value="Bacteria"/>
</dbReference>
<evidence type="ECO:0008006" key="4">
    <source>
        <dbReference type="Google" id="ProtNLM"/>
    </source>
</evidence>
<organism evidence="2 3">
    <name type="scientific">Chthonomonas calidirosea (strain DSM 23976 / ICMP 18418 / T49)</name>
    <dbReference type="NCBI Taxonomy" id="1303518"/>
    <lineage>
        <taxon>Bacteria</taxon>
        <taxon>Bacillati</taxon>
        <taxon>Armatimonadota</taxon>
        <taxon>Chthonomonadia</taxon>
        <taxon>Chthonomonadales</taxon>
        <taxon>Chthonomonadaceae</taxon>
        <taxon>Chthonomonas</taxon>
    </lineage>
</organism>
<evidence type="ECO:0000313" key="3">
    <source>
        <dbReference type="Proteomes" id="UP000014227"/>
    </source>
</evidence>
<proteinExistence type="predicted"/>
<dbReference type="Proteomes" id="UP000014227">
    <property type="component" value="Chromosome I"/>
</dbReference>
<feature type="transmembrane region" description="Helical" evidence="1">
    <location>
        <begin position="439"/>
        <end position="465"/>
    </location>
</feature>
<sequence>MHLTRPLQARREKILAGLLFASLLVALVNTLAAWRRTAILEAAWKRNPDELSAQWAARQIEAFGARPAAIALLLSHRNPNAIWFDYRLHYLILPRNFDLFWDVLPQNANRRFAFLITYGAAQAQPLPPGWRLVGRAQRASLSVSSSYGNLRRHEQRPPGFFSASLAACLGLVSLMVLVIGGWCALRAVSPARIMATWWGELAVAHLVGAAMLTCGCSPIAFIAQHFALWEGYVGLVSGVLLSWAGSHIFLRGRQEATVLQRETAFPHFPQERVLSVIAWGVLGIAFCVTVWQGLALGIDWDGYSIWQLKAKAFVTQGGSLSVLHDSYHFFYAHLDYPLLVPIQTWWTCAHAGSYSELWVQGIGLLFTMDILALFADFCLRVVGRTPAVVGCALLLAMPVFSHMALSGFADIPLAAYLIAVGVGGTLTLWGERGALWVTGWLLAGLVLTKNEGLAAVLAMLLAFLYSTRGRLRLKRQGLALWLSFLLLAYLPWALMKHRWQLTSDLFVPGVLQRATSQTLPHLLYILSEWIFHLLRFGPWYPAWGLLGVWIGLGLFCCGGHVRETARLFGLMGLLLLTFDSGVYLITPHDLHWHIATSMDRLLLQVVPLLLLAAFAACFGNWRHDPLS</sequence>
<feature type="transmembrane region" description="Helical" evidence="1">
    <location>
        <begin position="540"/>
        <end position="561"/>
    </location>
</feature>
<name>S0EUN7_CHTCT</name>
<dbReference type="EMBL" id="HF951689">
    <property type="protein sequence ID" value="CCW35397.1"/>
    <property type="molecule type" value="Genomic_DNA"/>
</dbReference>
<feature type="transmembrane region" description="Helical" evidence="1">
    <location>
        <begin position="357"/>
        <end position="379"/>
    </location>
</feature>
<feature type="transmembrane region" description="Helical" evidence="1">
    <location>
        <begin position="601"/>
        <end position="621"/>
    </location>
</feature>
<accession>S0EUN7</accession>
<dbReference type="KEGG" id="ccz:CCALI_01581"/>
<feature type="transmembrane region" description="Helical" evidence="1">
    <location>
        <begin position="477"/>
        <end position="495"/>
    </location>
</feature>
<dbReference type="AlphaFoldDB" id="S0EUN7"/>
<feature type="transmembrane region" description="Helical" evidence="1">
    <location>
        <begin position="568"/>
        <end position="586"/>
    </location>
</feature>
<dbReference type="STRING" id="454171.CP488_02515"/>
<dbReference type="RefSeq" id="WP_016482930.1">
    <property type="nucleotide sequence ID" value="NC_021487.1"/>
</dbReference>
<feature type="transmembrane region" description="Helical" evidence="1">
    <location>
        <begin position="273"/>
        <end position="294"/>
    </location>
</feature>
<dbReference type="HOGENOM" id="CLU_435967_0_0_0"/>
<gene>
    <name evidence="2" type="ORF">CCALI_01581</name>
</gene>
<dbReference type="PATRIC" id="fig|1303518.3.peg.1621"/>
<evidence type="ECO:0000313" key="2">
    <source>
        <dbReference type="EMBL" id="CCW35397.1"/>
    </source>
</evidence>
<keyword evidence="3" id="KW-1185">Reference proteome</keyword>
<dbReference type="InParanoid" id="S0EUN7"/>
<keyword evidence="1" id="KW-0812">Transmembrane</keyword>
<feature type="transmembrane region" description="Helical" evidence="1">
    <location>
        <begin position="197"/>
        <end position="226"/>
    </location>
</feature>
<feature type="transmembrane region" description="Helical" evidence="1">
    <location>
        <begin position="232"/>
        <end position="252"/>
    </location>
</feature>
<feature type="transmembrane region" description="Helical" evidence="1">
    <location>
        <begin position="391"/>
        <end position="419"/>
    </location>
</feature>
<evidence type="ECO:0000256" key="1">
    <source>
        <dbReference type="SAM" id="Phobius"/>
    </source>
</evidence>